<accession>A0A1H0Q3M2</accession>
<dbReference type="AlphaFoldDB" id="A0A1H0Q3M2"/>
<dbReference type="RefSeq" id="WP_074482699.1">
    <property type="nucleotide sequence ID" value="NZ_FNJK01000005.1"/>
</dbReference>
<dbReference type="InterPro" id="IPR029057">
    <property type="entry name" value="PRTase-like"/>
</dbReference>
<organism evidence="3 4">
    <name type="scientific">Streptococcus equinus</name>
    <name type="common">Streptococcus bovis</name>
    <dbReference type="NCBI Taxonomy" id="1335"/>
    <lineage>
        <taxon>Bacteria</taxon>
        <taxon>Bacillati</taxon>
        <taxon>Bacillota</taxon>
        <taxon>Bacilli</taxon>
        <taxon>Lactobacillales</taxon>
        <taxon>Streptococcaceae</taxon>
        <taxon>Streptococcus</taxon>
    </lineage>
</organism>
<reference evidence="3 4" key="1">
    <citation type="submission" date="2016-10" db="EMBL/GenBank/DDBJ databases">
        <authorList>
            <person name="de Groot N.N."/>
        </authorList>
    </citation>
    <scope>NUCLEOTIDE SEQUENCE [LARGE SCALE GENOMIC DNA]</scope>
    <source>
        <strain evidence="3 4">Sb04</strain>
    </source>
</reference>
<evidence type="ECO:0000313" key="3">
    <source>
        <dbReference type="EMBL" id="SDP12017.1"/>
    </source>
</evidence>
<proteinExistence type="inferred from homology"/>
<sequence length="220" mass="25724">MKCLLCGKEFSERETFLGIISMRKTAKLICPECQNTFEKIGNEHCPTCYRNGSSEQCTDCKKWAKEDHNVQHRAIYTYNEAMKEYFSKYKFQGDMLLSQVFVKELKQVLKEYKDYTIVPVPLSTERMAARQFNQVTVLLDSAHISYQDILSKKEIRKQSDKNRKERLECDCPFSLKSDNYIPDKVLIIDDIYTTGATLRGIYQLFYERGTKIVKSLTIAR</sequence>
<evidence type="ECO:0000259" key="2">
    <source>
        <dbReference type="Pfam" id="PF00156"/>
    </source>
</evidence>
<dbReference type="EMBL" id="FNJK01000005">
    <property type="protein sequence ID" value="SDP12017.1"/>
    <property type="molecule type" value="Genomic_DNA"/>
</dbReference>
<comment type="similarity">
    <text evidence="1">Belongs to the ComF/GntX family.</text>
</comment>
<evidence type="ECO:0000313" key="4">
    <source>
        <dbReference type="Proteomes" id="UP000183816"/>
    </source>
</evidence>
<dbReference type="InterPro" id="IPR000836">
    <property type="entry name" value="PRTase_dom"/>
</dbReference>
<protein>
    <submittedName>
        <fullName evidence="3">Competence protein ComFC</fullName>
    </submittedName>
</protein>
<dbReference type="PANTHER" id="PTHR47505">
    <property type="entry name" value="DNA UTILIZATION PROTEIN YHGH"/>
    <property type="match status" value="1"/>
</dbReference>
<evidence type="ECO:0000256" key="1">
    <source>
        <dbReference type="ARBA" id="ARBA00008007"/>
    </source>
</evidence>
<dbReference type="OrthoDB" id="9779910at2"/>
<dbReference type="Gene3D" id="3.40.50.2020">
    <property type="match status" value="1"/>
</dbReference>
<name>A0A1H0Q3M2_STREI</name>
<dbReference type="Pfam" id="PF00156">
    <property type="entry name" value="Pribosyltran"/>
    <property type="match status" value="1"/>
</dbReference>
<dbReference type="SUPFAM" id="SSF53271">
    <property type="entry name" value="PRTase-like"/>
    <property type="match status" value="1"/>
</dbReference>
<dbReference type="CDD" id="cd06223">
    <property type="entry name" value="PRTases_typeI"/>
    <property type="match status" value="1"/>
</dbReference>
<dbReference type="Proteomes" id="UP000183816">
    <property type="component" value="Unassembled WGS sequence"/>
</dbReference>
<dbReference type="InterPro" id="IPR051910">
    <property type="entry name" value="ComF/GntX_DNA_util-trans"/>
</dbReference>
<dbReference type="PANTHER" id="PTHR47505:SF1">
    <property type="entry name" value="DNA UTILIZATION PROTEIN YHGH"/>
    <property type="match status" value="1"/>
</dbReference>
<feature type="domain" description="Phosphoribosyltransferase" evidence="2">
    <location>
        <begin position="110"/>
        <end position="219"/>
    </location>
</feature>
<gene>
    <name evidence="3" type="ORF">SAMN05216347_105112</name>
</gene>